<keyword evidence="8" id="KW-1185">Reference proteome</keyword>
<dbReference type="InterPro" id="IPR036249">
    <property type="entry name" value="Thioredoxin-like_sf"/>
</dbReference>
<dbReference type="InterPro" id="IPR001012">
    <property type="entry name" value="UBX_dom"/>
</dbReference>
<dbReference type="Gene3D" id="2.40.50.140">
    <property type="entry name" value="Nucleic acid-binding proteins"/>
    <property type="match status" value="1"/>
</dbReference>
<feature type="repeat" description="WD" evidence="3">
    <location>
        <begin position="373"/>
        <end position="407"/>
    </location>
</feature>
<dbReference type="PANTHER" id="PTHR19879">
    <property type="entry name" value="TRANSCRIPTION INITIATION FACTOR TFIID"/>
    <property type="match status" value="1"/>
</dbReference>
<feature type="region of interest" description="Disordered" evidence="5">
    <location>
        <begin position="570"/>
        <end position="589"/>
    </location>
</feature>
<dbReference type="PROSITE" id="PS00678">
    <property type="entry name" value="WD_REPEATS_1"/>
    <property type="match status" value="3"/>
</dbReference>
<evidence type="ECO:0000256" key="1">
    <source>
        <dbReference type="ARBA" id="ARBA00022574"/>
    </source>
</evidence>
<feature type="region of interest" description="Disordered" evidence="5">
    <location>
        <begin position="60"/>
        <end position="84"/>
    </location>
</feature>
<dbReference type="PROSITE" id="PS50294">
    <property type="entry name" value="WD_REPEATS_REGION"/>
    <property type="match status" value="4"/>
</dbReference>
<protein>
    <recommendedName>
        <fullName evidence="6">UBX domain-containing protein</fullName>
    </recommendedName>
</protein>
<evidence type="ECO:0000313" key="8">
    <source>
        <dbReference type="Proteomes" id="UP001642484"/>
    </source>
</evidence>
<dbReference type="InterPro" id="IPR015943">
    <property type="entry name" value="WD40/YVTN_repeat-like_dom_sf"/>
</dbReference>
<keyword evidence="4" id="KW-0175">Coiled coil</keyword>
<organism evidence="7 8">
    <name type="scientific">Durusdinium trenchii</name>
    <dbReference type="NCBI Taxonomy" id="1381693"/>
    <lineage>
        <taxon>Eukaryota</taxon>
        <taxon>Sar</taxon>
        <taxon>Alveolata</taxon>
        <taxon>Dinophyceae</taxon>
        <taxon>Suessiales</taxon>
        <taxon>Symbiodiniaceae</taxon>
        <taxon>Durusdinium</taxon>
    </lineage>
</organism>
<name>A0ABP0LI79_9DINO</name>
<keyword evidence="1 3" id="KW-0853">WD repeat</keyword>
<evidence type="ECO:0000256" key="3">
    <source>
        <dbReference type="PROSITE-ProRule" id="PRU00221"/>
    </source>
</evidence>
<comment type="caution">
    <text evidence="7">The sequence shown here is derived from an EMBL/GenBank/DDBJ whole genome shotgun (WGS) entry which is preliminary data.</text>
</comment>
<evidence type="ECO:0000313" key="7">
    <source>
        <dbReference type="EMBL" id="CAK9038663.1"/>
    </source>
</evidence>
<gene>
    <name evidence="7" type="ORF">CCMP2556_LOCUS21117</name>
</gene>
<dbReference type="PRINTS" id="PR00320">
    <property type="entry name" value="GPROTEINBRPT"/>
</dbReference>
<dbReference type="Pfam" id="PF13899">
    <property type="entry name" value="Thioredoxin_7"/>
    <property type="match status" value="1"/>
</dbReference>
<dbReference type="InterPro" id="IPR019775">
    <property type="entry name" value="WD40_repeat_CS"/>
</dbReference>
<dbReference type="InterPro" id="IPR036322">
    <property type="entry name" value="WD40_repeat_dom_sf"/>
</dbReference>
<feature type="domain" description="UBX" evidence="6">
    <location>
        <begin position="786"/>
        <end position="817"/>
    </location>
</feature>
<dbReference type="PANTHER" id="PTHR19879:SF9">
    <property type="entry name" value="TRANSCRIPTION INITIATION FACTOR TFIID SUBUNIT 5"/>
    <property type="match status" value="1"/>
</dbReference>
<dbReference type="InterPro" id="IPR001680">
    <property type="entry name" value="WD40_rpt"/>
</dbReference>
<dbReference type="EMBL" id="CAXAMN010012625">
    <property type="protein sequence ID" value="CAK9038663.1"/>
    <property type="molecule type" value="Genomic_DNA"/>
</dbReference>
<feature type="repeat" description="WD" evidence="3">
    <location>
        <begin position="247"/>
        <end position="288"/>
    </location>
</feature>
<dbReference type="SUPFAM" id="SSF50249">
    <property type="entry name" value="Nucleic acid-binding proteins"/>
    <property type="match status" value="1"/>
</dbReference>
<dbReference type="Gene3D" id="2.130.10.10">
    <property type="entry name" value="YVTN repeat-like/Quinoprotein amine dehydrogenase"/>
    <property type="match status" value="2"/>
</dbReference>
<evidence type="ECO:0000256" key="5">
    <source>
        <dbReference type="SAM" id="MobiDB-lite"/>
    </source>
</evidence>
<feature type="repeat" description="WD" evidence="3">
    <location>
        <begin position="214"/>
        <end position="246"/>
    </location>
</feature>
<feature type="repeat" description="WD" evidence="3">
    <location>
        <begin position="289"/>
        <end position="330"/>
    </location>
</feature>
<feature type="repeat" description="WD" evidence="3">
    <location>
        <begin position="331"/>
        <end position="364"/>
    </location>
</feature>
<dbReference type="SUPFAM" id="SSF50978">
    <property type="entry name" value="WD40 repeat-like"/>
    <property type="match status" value="1"/>
</dbReference>
<dbReference type="SUPFAM" id="SSF52833">
    <property type="entry name" value="Thioredoxin-like"/>
    <property type="match status" value="1"/>
</dbReference>
<dbReference type="CDD" id="cd02958">
    <property type="entry name" value="UAS"/>
    <property type="match status" value="1"/>
</dbReference>
<dbReference type="Pfam" id="PF14555">
    <property type="entry name" value="UBA_4"/>
    <property type="match status" value="1"/>
</dbReference>
<dbReference type="InterPro" id="IPR012340">
    <property type="entry name" value="NA-bd_OB-fold"/>
</dbReference>
<sequence length="1370" mass="148363">MGLRFSECSANSQHVKDCCHLEGETPIEIRIAFSQQRPAAYPSHESHQGTAPRALRFPTHAASAARVPGKPNRARTSSKPCADDLDEFDAESFTVPDTERSQRGEDPAILAVLQNAWAQEVEHFPEVIRANRGKTVGATQAQDLLPQAVTTAVDLLRIRLFTLQETQGMTYGCWSIQLGCTYEILGYDLRLFSRNSSKDSFELCVLRLQREANAVALAPDGRRAAVGLQDHTLQIWDLDARLLLHVLRGHKYWVNDVTFSRDGTLLASASADKSIKVWQSSTASCKATLQGHMLSVSAVAFSGDRRRLASGSWDKTVCVWDVETASCLQKLSGHTDWVHSIAWAPGGHHVASASSDHSVRVWDVLSGFVDSVLVGHLQTVSCVAYSSNGVCLASGSLDGTVRVWNLQATTNDCHGAMAVASRVFGKEIHLRGQLSISSESGVSLHAEGRLSIREDQARGYLEMAGGNLQQAIGLFFEMGGSASSPALPAQRPSSPVDYNEDVAAEVRAAAVAAGIDAGPLGMQDEVMEEVRAPMPSYQDQIIDPEHEQRRMEEAMAADSAAMYQRMSFDRGHDPAGAAAGEQQDEQMGEGNAGKAINRLFAPPEYNEGASYYQTIEKAKAEGKWVLVNIQQAEVFASHTLNRDVWSDDTVKDVILGSFLFWQRDDKSTEGDQFCHYHQCGHQLPHICIIDPRTGRRVKNWDGRKWVESHAAAEYLLGFLDQFSMSRSPPPQSPVASPTHKPQALPDPSSIELQGLDEPMEVEGSNTREEQQVESDPLPVMPEEPAEDVEHLKVSIRLPSGQRITKRFRPDDPLEQMFVVAAALAEKPARLVDLSTQEGVLLCFPPDMSVVLLESRVKQQWSELVEVKALCRFVGAELVQQSKQKDVVHKGMELVELSLRRVEIKVFHRFTGLVDASKLLIKLKVEVSRVSTVKKRSGRKGGELEMKVWLKHTPEEGFEACWSAEHCAQQQQSLDMTFALLASHPDAVGENCAHVGLDALKQRLADAKAKVQSAPTAQAPSAQSCPAACPAACPSHPSFPAPALLGGTPGAGGVNQLAGVARFPSIAQGHLLNVQSAPAAASAQPAPSAQSCPAACHPSFPAPAVAATASESTFPQQALLGGAPGAGGVNQLAGVAHFPSTAQGHLLPAPPAASMQPDAGNSQLASFSEEPDALGASAIQQQLLYMQQYQQMLVNGYDAGSSASIGGGLAGQGLQSTVDASKALAELNHLEDKVKEAEEKVKRAASQSHHYVGFISKFDTMKGYGFVSCLETFKRFGRDIFIDRESYQGARIGDTVVFSVGFNKKGEVRACDVQKLNEVTRLKQELQQKKQVYMTSVSRSGMNVQTALEFIQGKRSAPADVAGPSFKRLAR</sequence>
<dbReference type="PROSITE" id="PS50033">
    <property type="entry name" value="UBX"/>
    <property type="match status" value="1"/>
</dbReference>
<keyword evidence="2" id="KW-0677">Repeat</keyword>
<evidence type="ECO:0000256" key="4">
    <source>
        <dbReference type="SAM" id="Coils"/>
    </source>
</evidence>
<dbReference type="InterPro" id="IPR006577">
    <property type="entry name" value="UAS"/>
</dbReference>
<dbReference type="Gene3D" id="1.10.8.10">
    <property type="entry name" value="DNA helicase RuvA subunit, C-terminal domain"/>
    <property type="match status" value="1"/>
</dbReference>
<evidence type="ECO:0000259" key="6">
    <source>
        <dbReference type="PROSITE" id="PS50033"/>
    </source>
</evidence>
<dbReference type="SMART" id="SM00320">
    <property type="entry name" value="WD40"/>
    <property type="match status" value="5"/>
</dbReference>
<evidence type="ECO:0000256" key="2">
    <source>
        <dbReference type="ARBA" id="ARBA00022737"/>
    </source>
</evidence>
<feature type="region of interest" description="Disordered" evidence="5">
    <location>
        <begin position="1142"/>
        <end position="1166"/>
    </location>
</feature>
<dbReference type="SUPFAM" id="SSF54236">
    <property type="entry name" value="Ubiquitin-like"/>
    <property type="match status" value="1"/>
</dbReference>
<accession>A0ABP0LI79</accession>
<dbReference type="InterPro" id="IPR020472">
    <property type="entry name" value="WD40_PAC1"/>
</dbReference>
<dbReference type="InterPro" id="IPR029071">
    <property type="entry name" value="Ubiquitin-like_domsf"/>
</dbReference>
<dbReference type="Gene3D" id="3.40.30.10">
    <property type="entry name" value="Glutaredoxin"/>
    <property type="match status" value="1"/>
</dbReference>
<dbReference type="SMART" id="SM00594">
    <property type="entry name" value="UAS"/>
    <property type="match status" value="1"/>
</dbReference>
<feature type="coiled-coil region" evidence="4">
    <location>
        <begin position="1219"/>
        <end position="1246"/>
    </location>
</feature>
<reference evidence="7 8" key="1">
    <citation type="submission" date="2024-02" db="EMBL/GenBank/DDBJ databases">
        <authorList>
            <person name="Chen Y."/>
            <person name="Shah S."/>
            <person name="Dougan E. K."/>
            <person name="Thang M."/>
            <person name="Chan C."/>
        </authorList>
    </citation>
    <scope>NUCLEOTIDE SEQUENCE [LARGE SCALE GENOMIC DNA]</scope>
</reference>
<feature type="region of interest" description="Disordered" evidence="5">
    <location>
        <begin position="725"/>
        <end position="784"/>
    </location>
</feature>
<dbReference type="PROSITE" id="PS50082">
    <property type="entry name" value="WD_REPEATS_2"/>
    <property type="match status" value="5"/>
</dbReference>
<proteinExistence type="predicted"/>
<dbReference type="Pfam" id="PF00400">
    <property type="entry name" value="WD40"/>
    <property type="match status" value="4"/>
</dbReference>
<dbReference type="Proteomes" id="UP001642484">
    <property type="component" value="Unassembled WGS sequence"/>
</dbReference>
<dbReference type="CDD" id="cd00200">
    <property type="entry name" value="WD40"/>
    <property type="match status" value="1"/>
</dbReference>